<feature type="domain" description="Thioredoxin" evidence="1">
    <location>
        <begin position="326"/>
        <end position="473"/>
    </location>
</feature>
<evidence type="ECO:0000313" key="3">
    <source>
        <dbReference type="Proteomes" id="UP000694480"/>
    </source>
</evidence>
<dbReference type="PROSITE" id="PS51257">
    <property type="entry name" value="PROKAR_LIPOPROTEIN"/>
    <property type="match status" value="1"/>
</dbReference>
<reference evidence="2" key="1">
    <citation type="submission" date="2020-11" db="EMBL/GenBank/DDBJ databases">
        <title>Genome seq and assembly of Planobacterium sp.</title>
        <authorList>
            <person name="Chhetri G."/>
        </authorList>
    </citation>
    <scope>NUCLEOTIDE SEQUENCE</scope>
    <source>
        <strain evidence="2">GCR5</strain>
    </source>
</reference>
<gene>
    <name evidence="2" type="ORF">IC612_07715</name>
</gene>
<dbReference type="InterPro" id="IPR013766">
    <property type="entry name" value="Thioredoxin_domain"/>
</dbReference>
<proteinExistence type="predicted"/>
<evidence type="ECO:0000313" key="2">
    <source>
        <dbReference type="EMBL" id="MBF5027683.1"/>
    </source>
</evidence>
<sequence length="498" mass="56328">MKKYFLLFLLTIVALSCNKTIEVKGTITGGSPLERIEVIETSGAATLPLLNVGLDPKGNFQGAFEADKHGLYVLTYAGRNMMVYLEPGQKLELKASSANFPEDVQFIGDAKNNNDFMKSAQLAFETYASKINMEQLLGKKEDAFIKEFNAITEQTDKIYEENAKKYNPSSKALKYKKRETQARLMGLVDGYEQMHGQITTNPQFKVSQNFKDFRDNLMKDNDEMIRDFPMYREYQLNKLNGDFQKYMSSQPQAKEQPLISKLFGEYLKTRKDLSQTAKDYFFAYIISQSDLNFMNSERYDEVTAQIEKHVSNASIKSDLKHLQKVLMGEKAGTQFSLNVLNVKNEKIELGKKADRPTLIVFYASWNPNVALTALPQLKDFTSKAGDKLQYTFINLDDTKEQFNKTSTALFQGIAGTHYWLEGGINSKRAGELGLYGFKLPSYLLLDKEGKLVARPFYNLNDPEFATAVEKVSGVTLPQQPVMMPPQDSMAVPADSLSK</sequence>
<dbReference type="Gene3D" id="3.40.30.10">
    <property type="entry name" value="Glutaredoxin"/>
    <property type="match status" value="1"/>
</dbReference>
<keyword evidence="3" id="KW-1185">Reference proteome</keyword>
<name>A0A931EAZ9_9FLAO</name>
<dbReference type="EMBL" id="JADKYY010000009">
    <property type="protein sequence ID" value="MBF5027683.1"/>
    <property type="molecule type" value="Genomic_DNA"/>
</dbReference>
<dbReference type="SUPFAM" id="SSF52833">
    <property type="entry name" value="Thioredoxin-like"/>
    <property type="match status" value="1"/>
</dbReference>
<dbReference type="PROSITE" id="PS51352">
    <property type="entry name" value="THIOREDOXIN_2"/>
    <property type="match status" value="1"/>
</dbReference>
<dbReference type="AlphaFoldDB" id="A0A931EAZ9"/>
<evidence type="ECO:0000259" key="1">
    <source>
        <dbReference type="PROSITE" id="PS51352"/>
    </source>
</evidence>
<dbReference type="Proteomes" id="UP000694480">
    <property type="component" value="Unassembled WGS sequence"/>
</dbReference>
<comment type="caution">
    <text evidence="2">The sequence shown here is derived from an EMBL/GenBank/DDBJ whole genome shotgun (WGS) entry which is preliminary data.</text>
</comment>
<protein>
    <submittedName>
        <fullName evidence="2">TlpA family protein disulfide reductase</fullName>
    </submittedName>
</protein>
<accession>A0A931EAZ9</accession>
<dbReference type="RefSeq" id="WP_194739611.1">
    <property type="nucleotide sequence ID" value="NZ_JADKYY010000009.1"/>
</dbReference>
<dbReference type="InterPro" id="IPR036249">
    <property type="entry name" value="Thioredoxin-like_sf"/>
</dbReference>
<organism evidence="2 3">
    <name type="scientific">Planobacterium oryzisoli</name>
    <dbReference type="NCBI Taxonomy" id="2771435"/>
    <lineage>
        <taxon>Bacteria</taxon>
        <taxon>Pseudomonadati</taxon>
        <taxon>Bacteroidota</taxon>
        <taxon>Flavobacteriia</taxon>
        <taxon>Flavobacteriales</taxon>
        <taxon>Weeksellaceae</taxon>
        <taxon>Chryseobacterium group</taxon>
        <taxon>Chryseobacterium</taxon>
    </lineage>
</organism>